<reference evidence="2 3" key="1">
    <citation type="journal article" date="2014" name="BMC Genomics">
        <title>Complete genome sequence of producer of the glycopeptide antibiotic Aculeximycin Kutzneria albida DSM 43870T, a representative of minor genus of Pseudonocardiaceae.</title>
        <authorList>
            <person name="Rebets Y."/>
            <person name="Tokovenko B."/>
            <person name="Lushchyk I."/>
            <person name="Ruckert C."/>
            <person name="Zaburannyi N."/>
            <person name="Bechthold A."/>
            <person name="Kalinowski J."/>
            <person name="Luzhetskyy A."/>
        </authorList>
    </citation>
    <scope>NUCLEOTIDE SEQUENCE [LARGE SCALE GENOMIC DNA]</scope>
    <source>
        <strain evidence="2">DSM 43870</strain>
    </source>
</reference>
<gene>
    <name evidence="2" type="ORF">KALB_8061</name>
</gene>
<dbReference type="PROSITE" id="PS51257">
    <property type="entry name" value="PROKAR_LIPOPROTEIN"/>
    <property type="match status" value="1"/>
</dbReference>
<dbReference type="STRING" id="1449976.KALB_8061"/>
<evidence type="ECO:0000313" key="3">
    <source>
        <dbReference type="Proteomes" id="UP000019225"/>
    </source>
</evidence>
<dbReference type="RefSeq" id="WP_148309831.1">
    <property type="nucleotide sequence ID" value="NZ_CP007155.1"/>
</dbReference>
<dbReference type="HOGENOM" id="CLU_2058315_0_0_11"/>
<keyword evidence="1" id="KW-0732">Signal</keyword>
<dbReference type="AlphaFoldDB" id="W5WJP0"/>
<evidence type="ECO:0000256" key="1">
    <source>
        <dbReference type="SAM" id="SignalP"/>
    </source>
</evidence>
<name>W5WJP0_9PSEU</name>
<protein>
    <recommendedName>
        <fullName evidence="4">Secreted protein</fullName>
    </recommendedName>
</protein>
<proteinExistence type="predicted"/>
<dbReference type="Proteomes" id="UP000019225">
    <property type="component" value="Chromosome"/>
</dbReference>
<dbReference type="EMBL" id="CP007155">
    <property type="protein sequence ID" value="AHI01419.1"/>
    <property type="molecule type" value="Genomic_DNA"/>
</dbReference>
<organism evidence="2 3">
    <name type="scientific">Kutzneria albida DSM 43870</name>
    <dbReference type="NCBI Taxonomy" id="1449976"/>
    <lineage>
        <taxon>Bacteria</taxon>
        <taxon>Bacillati</taxon>
        <taxon>Actinomycetota</taxon>
        <taxon>Actinomycetes</taxon>
        <taxon>Pseudonocardiales</taxon>
        <taxon>Pseudonocardiaceae</taxon>
        <taxon>Kutzneria</taxon>
    </lineage>
</organism>
<evidence type="ECO:0000313" key="2">
    <source>
        <dbReference type="EMBL" id="AHI01419.1"/>
    </source>
</evidence>
<sequence>MRVGILVFATALLLVGCSSSVPTAVPTGSKSEVCARALGSALLTQFGEDLDRKVQHAKDTAALFRQLAGQSQDLTLAKALGAVADKAAEVATRDLTQQNLTQWAKEQGERLDTLRKLCL</sequence>
<feature type="signal peptide" evidence="1">
    <location>
        <begin position="1"/>
        <end position="24"/>
    </location>
</feature>
<feature type="chain" id="PRO_5039031005" description="Secreted protein" evidence="1">
    <location>
        <begin position="25"/>
        <end position="119"/>
    </location>
</feature>
<dbReference type="KEGG" id="kal:KALB_8061"/>
<keyword evidence="3" id="KW-1185">Reference proteome</keyword>
<evidence type="ECO:0008006" key="4">
    <source>
        <dbReference type="Google" id="ProtNLM"/>
    </source>
</evidence>
<accession>W5WJP0</accession>